<feature type="compositionally biased region" description="Basic and acidic residues" evidence="1">
    <location>
        <begin position="91"/>
        <end position="103"/>
    </location>
</feature>
<proteinExistence type="predicted"/>
<feature type="compositionally biased region" description="Polar residues" evidence="1">
    <location>
        <begin position="76"/>
        <end position="86"/>
    </location>
</feature>
<dbReference type="Pfam" id="PF14153">
    <property type="entry name" value="Spore_coat_CotO"/>
    <property type="match status" value="1"/>
</dbReference>
<accession>A0ABV6GEI2</accession>
<evidence type="ECO:0000313" key="2">
    <source>
        <dbReference type="EMBL" id="MFC0271945.1"/>
    </source>
</evidence>
<feature type="region of interest" description="Disordered" evidence="1">
    <location>
        <begin position="58"/>
        <end position="113"/>
    </location>
</feature>
<protein>
    <submittedName>
        <fullName evidence="2">CotO family spore coat protein</fullName>
    </submittedName>
</protein>
<sequence length="183" mass="21174">MSIKQKVNYKTTPLMYIVQPEYQDVRVHMQTLVVKKAKQIEKEKVVEVSQVKVEEEIKKKQIHSENSQVTEKESSQEPPQAMQQEVEQAANEEKVEEALEKQKPQRKTRKSISQMSIQEKVEFFTTVPKSMPRTLCQIETNNETYRGVIMTEVDGIVTIRTLTNTQPIDLPLDEIKAINLLGF</sequence>
<keyword evidence="2" id="KW-0946">Virion</keyword>
<organism evidence="2 3">
    <name type="scientific">Metabacillus herbersteinensis</name>
    <dbReference type="NCBI Taxonomy" id="283816"/>
    <lineage>
        <taxon>Bacteria</taxon>
        <taxon>Bacillati</taxon>
        <taxon>Bacillota</taxon>
        <taxon>Bacilli</taxon>
        <taxon>Bacillales</taxon>
        <taxon>Bacillaceae</taxon>
        <taxon>Metabacillus</taxon>
    </lineage>
</organism>
<dbReference type="InterPro" id="IPR025439">
    <property type="entry name" value="Spore_coat_CotO"/>
</dbReference>
<gene>
    <name evidence="2" type="ORF">ACFFIX_10830</name>
</gene>
<evidence type="ECO:0000313" key="3">
    <source>
        <dbReference type="Proteomes" id="UP001589854"/>
    </source>
</evidence>
<dbReference type="Proteomes" id="UP001589854">
    <property type="component" value="Unassembled WGS sequence"/>
</dbReference>
<dbReference type="RefSeq" id="WP_378933769.1">
    <property type="nucleotide sequence ID" value="NZ_JBHLVO010000007.1"/>
</dbReference>
<comment type="caution">
    <text evidence="2">The sequence shown here is derived from an EMBL/GenBank/DDBJ whole genome shotgun (WGS) entry which is preliminary data.</text>
</comment>
<keyword evidence="2" id="KW-0167">Capsid protein</keyword>
<evidence type="ECO:0000256" key="1">
    <source>
        <dbReference type="SAM" id="MobiDB-lite"/>
    </source>
</evidence>
<name>A0ABV6GEI2_9BACI</name>
<reference evidence="2 3" key="1">
    <citation type="submission" date="2024-09" db="EMBL/GenBank/DDBJ databases">
        <authorList>
            <person name="Sun Q."/>
            <person name="Mori K."/>
        </authorList>
    </citation>
    <scope>NUCLEOTIDE SEQUENCE [LARGE SCALE GENOMIC DNA]</scope>
    <source>
        <strain evidence="2 3">CCM 7228</strain>
    </source>
</reference>
<keyword evidence="3" id="KW-1185">Reference proteome</keyword>
<dbReference type="EMBL" id="JBHLVO010000007">
    <property type="protein sequence ID" value="MFC0271945.1"/>
    <property type="molecule type" value="Genomic_DNA"/>
</dbReference>